<dbReference type="InterPro" id="IPR001640">
    <property type="entry name" value="Lgt"/>
</dbReference>
<evidence type="ECO:0000313" key="6">
    <source>
        <dbReference type="EMBL" id="MBA8680806.1"/>
    </source>
</evidence>
<dbReference type="InterPro" id="IPR036249">
    <property type="entry name" value="Thioredoxin-like_sf"/>
</dbReference>
<feature type="transmembrane region" description="Helical" evidence="4">
    <location>
        <begin position="108"/>
        <end position="126"/>
    </location>
</feature>
<protein>
    <submittedName>
        <fullName evidence="6">TlpA family protein disulfide reductase</fullName>
    </submittedName>
</protein>
<dbReference type="GO" id="GO:0042158">
    <property type="term" value="P:lipoprotein biosynthetic process"/>
    <property type="evidence" value="ECO:0007669"/>
    <property type="project" value="InterPro"/>
</dbReference>
<feature type="transmembrane region" description="Helical" evidence="4">
    <location>
        <begin position="6"/>
        <end position="28"/>
    </location>
</feature>
<reference evidence="6 7" key="1">
    <citation type="submission" date="2020-08" db="EMBL/GenBank/DDBJ databases">
        <title>Stenotrophomonas tumulicola JCM 30961.</title>
        <authorList>
            <person name="Deng Y."/>
        </authorList>
    </citation>
    <scope>NUCLEOTIDE SEQUENCE [LARGE SCALE GENOMIC DNA]</scope>
    <source>
        <strain evidence="6 7">JCM 30961</strain>
    </source>
</reference>
<dbReference type="Proteomes" id="UP000547058">
    <property type="component" value="Unassembled WGS sequence"/>
</dbReference>
<evidence type="ECO:0000259" key="5">
    <source>
        <dbReference type="PROSITE" id="PS51352"/>
    </source>
</evidence>
<organism evidence="6 7">
    <name type="scientific">Stenotrophomonas tumulicola</name>
    <dbReference type="NCBI Taxonomy" id="1685415"/>
    <lineage>
        <taxon>Bacteria</taxon>
        <taxon>Pseudomonadati</taxon>
        <taxon>Pseudomonadota</taxon>
        <taxon>Gammaproteobacteria</taxon>
        <taxon>Lysobacterales</taxon>
        <taxon>Lysobacteraceae</taxon>
        <taxon>Stenotrophomonas</taxon>
    </lineage>
</organism>
<feature type="transmembrane region" description="Helical" evidence="4">
    <location>
        <begin position="80"/>
        <end position="96"/>
    </location>
</feature>
<dbReference type="GO" id="GO:0008961">
    <property type="term" value="F:phosphatidylglycerol-prolipoprotein diacylglyceryl transferase activity"/>
    <property type="evidence" value="ECO:0007669"/>
    <property type="project" value="InterPro"/>
</dbReference>
<dbReference type="GO" id="GO:0017004">
    <property type="term" value="P:cytochrome complex assembly"/>
    <property type="evidence" value="ECO:0007669"/>
    <property type="project" value="UniProtKB-KW"/>
</dbReference>
<dbReference type="Pfam" id="PF08534">
    <property type="entry name" value="Redoxin"/>
    <property type="match status" value="1"/>
</dbReference>
<keyword evidence="3" id="KW-0676">Redox-active center</keyword>
<evidence type="ECO:0000256" key="2">
    <source>
        <dbReference type="ARBA" id="ARBA00022748"/>
    </source>
</evidence>
<comment type="subcellular location">
    <subcellularLocation>
        <location evidence="1">Cell envelope</location>
    </subcellularLocation>
</comment>
<dbReference type="AlphaFoldDB" id="A0A7W3FKA5"/>
<dbReference type="InterPro" id="IPR017937">
    <property type="entry name" value="Thioredoxin_CS"/>
</dbReference>
<gene>
    <name evidence="6" type="ORF">H4O11_03200</name>
</gene>
<keyword evidence="2" id="KW-0201">Cytochrome c-type biogenesis</keyword>
<dbReference type="GO" id="GO:0005886">
    <property type="term" value="C:plasma membrane"/>
    <property type="evidence" value="ECO:0007669"/>
    <property type="project" value="InterPro"/>
</dbReference>
<dbReference type="PANTHER" id="PTHR42852:SF13">
    <property type="entry name" value="PROTEIN DIPZ"/>
    <property type="match status" value="1"/>
</dbReference>
<name>A0A7W3FKA5_9GAMM</name>
<proteinExistence type="predicted"/>
<dbReference type="SUPFAM" id="SSF52833">
    <property type="entry name" value="Thioredoxin-like"/>
    <property type="match status" value="1"/>
</dbReference>
<feature type="domain" description="Thioredoxin" evidence="5">
    <location>
        <begin position="130"/>
        <end position="266"/>
    </location>
</feature>
<keyword evidence="7" id="KW-1185">Reference proteome</keyword>
<evidence type="ECO:0000256" key="3">
    <source>
        <dbReference type="ARBA" id="ARBA00023284"/>
    </source>
</evidence>
<dbReference type="GO" id="GO:0030313">
    <property type="term" value="C:cell envelope"/>
    <property type="evidence" value="ECO:0007669"/>
    <property type="project" value="UniProtKB-SubCell"/>
</dbReference>
<accession>A0A7W3FKA5</accession>
<dbReference type="RefSeq" id="WP_182337965.1">
    <property type="nucleotide sequence ID" value="NZ_JACGXS010000001.1"/>
</dbReference>
<feature type="transmembrane region" description="Helical" evidence="4">
    <location>
        <begin position="40"/>
        <end position="60"/>
    </location>
</feature>
<sequence length="266" mass="28676">MLSLGPVPLSVVLAVSSLLVALLAARLWPRPAGVSWRPANALLIDMFLLGLLGARLVFVLRHGAQYLADPWSVLRIGDGGFDLPGFLLVACAWAGWKLRRLPGLRVPVLAGALLALLGWGGMSMGLERWQAHHVQLPALALQDLQGAPVVLAAVPGQPTVVNLWASWCGPCVREMPVLAKAQRSHAQVRFLFVNQGEDAATVRGFLQLHAPQLQGVLLDEEAATSEALGAKAYPSTLFFDGQGRLREMHLGELTAAGLEHKLRRLR</sequence>
<dbReference type="InterPro" id="IPR050553">
    <property type="entry name" value="Thioredoxin_ResA/DsbE_sf"/>
</dbReference>
<dbReference type="Pfam" id="PF01790">
    <property type="entry name" value="LGT"/>
    <property type="match status" value="1"/>
</dbReference>
<dbReference type="InterPro" id="IPR013766">
    <property type="entry name" value="Thioredoxin_domain"/>
</dbReference>
<evidence type="ECO:0000313" key="7">
    <source>
        <dbReference type="Proteomes" id="UP000547058"/>
    </source>
</evidence>
<dbReference type="PANTHER" id="PTHR42852">
    <property type="entry name" value="THIOL:DISULFIDE INTERCHANGE PROTEIN DSBE"/>
    <property type="match status" value="1"/>
</dbReference>
<dbReference type="CDD" id="cd02966">
    <property type="entry name" value="TlpA_like_family"/>
    <property type="match status" value="1"/>
</dbReference>
<evidence type="ECO:0000256" key="4">
    <source>
        <dbReference type="SAM" id="Phobius"/>
    </source>
</evidence>
<dbReference type="EMBL" id="JACGXS010000001">
    <property type="protein sequence ID" value="MBA8680806.1"/>
    <property type="molecule type" value="Genomic_DNA"/>
</dbReference>
<dbReference type="GO" id="GO:0015036">
    <property type="term" value="F:disulfide oxidoreductase activity"/>
    <property type="evidence" value="ECO:0007669"/>
    <property type="project" value="UniProtKB-ARBA"/>
</dbReference>
<keyword evidence="4" id="KW-0812">Transmembrane</keyword>
<dbReference type="InterPro" id="IPR013740">
    <property type="entry name" value="Redoxin"/>
</dbReference>
<keyword evidence="4" id="KW-1133">Transmembrane helix</keyword>
<dbReference type="Gene3D" id="3.40.30.10">
    <property type="entry name" value="Glutaredoxin"/>
    <property type="match status" value="1"/>
</dbReference>
<evidence type="ECO:0000256" key="1">
    <source>
        <dbReference type="ARBA" id="ARBA00004196"/>
    </source>
</evidence>
<dbReference type="PROSITE" id="PS51352">
    <property type="entry name" value="THIOREDOXIN_2"/>
    <property type="match status" value="1"/>
</dbReference>
<dbReference type="PROSITE" id="PS00194">
    <property type="entry name" value="THIOREDOXIN_1"/>
    <property type="match status" value="1"/>
</dbReference>
<keyword evidence="4" id="KW-0472">Membrane</keyword>
<comment type="caution">
    <text evidence="6">The sequence shown here is derived from an EMBL/GenBank/DDBJ whole genome shotgun (WGS) entry which is preliminary data.</text>
</comment>